<dbReference type="Gene3D" id="3.30.1380.20">
    <property type="entry name" value="Trafficking protein particle complex subunit 3"/>
    <property type="match status" value="1"/>
</dbReference>
<evidence type="ECO:0000313" key="2">
    <source>
        <dbReference type="EMBL" id="GAP00037.1"/>
    </source>
</evidence>
<organism evidence="2 3">
    <name type="scientific">Fructobacillus ficulneus</name>
    <dbReference type="NCBI Taxonomy" id="157463"/>
    <lineage>
        <taxon>Bacteria</taxon>
        <taxon>Bacillati</taxon>
        <taxon>Bacillota</taxon>
        <taxon>Bacilli</taxon>
        <taxon>Lactobacillales</taxon>
        <taxon>Lactobacillaceae</taxon>
        <taxon>Fructobacillus</taxon>
    </lineage>
</organism>
<dbReference type="EMBL" id="DF968005">
    <property type="protein sequence ID" value="GAP00037.1"/>
    <property type="molecule type" value="Genomic_DNA"/>
</dbReference>
<name>A0A0K8MHL2_9LACO</name>
<proteinExistence type="predicted"/>
<dbReference type="InterPro" id="IPR019642">
    <property type="entry name" value="DUF2507"/>
</dbReference>
<evidence type="ECO:0000313" key="3">
    <source>
        <dbReference type="Proteomes" id="UP000253891"/>
    </source>
</evidence>
<feature type="region of interest" description="Disordered" evidence="1">
    <location>
        <begin position="221"/>
        <end position="272"/>
    </location>
</feature>
<dbReference type="STRING" id="157463.GCA_001047075_00953"/>
<dbReference type="Proteomes" id="UP000253891">
    <property type="component" value="Unassembled WGS sequence"/>
</dbReference>
<protein>
    <recommendedName>
        <fullName evidence="4">DUF2507 domain-containing protein</fullName>
    </recommendedName>
</protein>
<evidence type="ECO:0008006" key="4">
    <source>
        <dbReference type="Google" id="ProtNLM"/>
    </source>
</evidence>
<sequence>MSNASAKNQTAANRTVDAFAPILLRDALLANLLTDDYANITYWAGKQLARQFPIETSADLPDFFTKAAFGDLTLKYQAADQQEWLLSGPVVHDRLATNPQADFSLEAGFIAQQVEKQDEAISEGTVQISSRQEVVVITILTDMDHQISALTSSEQMAMRDHFLDQAEEIAATPAPLQELVTEVVVEDVPTSTSAAVTEPTALAETSESAVSQAEPAISINDWQQTSTPAAEEPAPLVESETTVSELADPAESQSATEIEFPESESAESLSLEQSITNSLLDFGKELQQKTREDIDANRRR</sequence>
<reference evidence="2 3" key="1">
    <citation type="journal article" date="2015" name="BMC Genomics">
        <title>Comparative genomics of Fructobacillus spp. and Leuconostoc spp. reveals niche-specific evolution of Fructobacillus spp.</title>
        <authorList>
            <person name="Endo A."/>
            <person name="Tanizawa Y."/>
            <person name="Tanaka N."/>
            <person name="Maeno S."/>
            <person name="Kumar H."/>
            <person name="Shiwa Y."/>
            <person name="Okada S."/>
            <person name="Yoshikawa H."/>
            <person name="Dicks L."/>
            <person name="Nakagawa J."/>
            <person name="Arita M."/>
        </authorList>
    </citation>
    <scope>NUCLEOTIDE SEQUENCE [LARGE SCALE GENOMIC DNA]</scope>
    <source>
        <strain evidence="2 3">JCM 12225</strain>
    </source>
</reference>
<dbReference type="Pfam" id="PF10702">
    <property type="entry name" value="DUF2507"/>
    <property type="match status" value="1"/>
</dbReference>
<dbReference type="SUPFAM" id="SSF111126">
    <property type="entry name" value="Ligand-binding domain in the NO signalling and Golgi transport"/>
    <property type="match status" value="1"/>
</dbReference>
<dbReference type="OrthoDB" id="2965348at2"/>
<dbReference type="AlphaFoldDB" id="A0A0K8MHL2"/>
<dbReference type="InterPro" id="IPR024096">
    <property type="entry name" value="NO_sig/Golgi_transp_ligand-bd"/>
</dbReference>
<evidence type="ECO:0000256" key="1">
    <source>
        <dbReference type="SAM" id="MobiDB-lite"/>
    </source>
</evidence>
<keyword evidence="3" id="KW-1185">Reference proteome</keyword>
<dbReference type="RefSeq" id="WP_061993392.1">
    <property type="nucleotide sequence ID" value="NZ_DF968005.1"/>
</dbReference>
<accession>A0A0K8MHL2</accession>
<gene>
    <name evidence="2" type="ORF">FFIC_280410</name>
</gene>